<evidence type="ECO:0000313" key="10">
    <source>
        <dbReference type="Proteomes" id="UP000760819"/>
    </source>
</evidence>
<dbReference type="CDD" id="cd14014">
    <property type="entry name" value="STKc_PknB_like"/>
    <property type="match status" value="1"/>
</dbReference>
<evidence type="ECO:0000256" key="5">
    <source>
        <dbReference type="ARBA" id="ARBA00022777"/>
    </source>
</evidence>
<sequence>IQRRLDHPGIVRVSGVVQNIVIPNNPGSHYALVMEYVVGQDLGAYLQRKQRLSVAETLRISVQICRALDYAHSRKTIHRDIKPQNILIGADGIAKIIDFGFASVMSDSINSISGLVGTPFYISPEQAAGEKGDQKSDIYSVGVMMYEMLCGTVPFQGGHPSVVIDLHSTGVPKRLSERVSNIPPQLDDFVHKALEKKPNDRFHSAGEMVSVLERIARELGIKLDTSSWKERASNFWYKTIDIIVSNTIWWVFSVATAFMFAVMVYKPATLRDFSQLLSLIVAPPGPPEIAAQATLAISPLPTHTTSVFIAGSTETPTFLPTSTRKPKPTATQT</sequence>
<keyword evidence="6" id="KW-0067">ATP-binding</keyword>
<dbReference type="InterPro" id="IPR000719">
    <property type="entry name" value="Prot_kinase_dom"/>
</dbReference>
<dbReference type="FunFam" id="1.10.510.10:FF:000021">
    <property type="entry name" value="Serine/threonine protein kinase"/>
    <property type="match status" value="1"/>
</dbReference>
<evidence type="ECO:0000256" key="7">
    <source>
        <dbReference type="SAM" id="Phobius"/>
    </source>
</evidence>
<dbReference type="Proteomes" id="UP000760819">
    <property type="component" value="Unassembled WGS sequence"/>
</dbReference>
<keyword evidence="7" id="KW-1133">Transmembrane helix</keyword>
<proteinExistence type="predicted"/>
<dbReference type="PANTHER" id="PTHR24348:SF70">
    <property type="entry name" value="PROTEIN KINASE DOMAIN CONTAINING PROTEIN"/>
    <property type="match status" value="1"/>
</dbReference>
<organism evidence="9 10">
    <name type="scientific">Candidatus Dojkabacteria bacterium</name>
    <dbReference type="NCBI Taxonomy" id="2099670"/>
    <lineage>
        <taxon>Bacteria</taxon>
        <taxon>Candidatus Dojkabacteria</taxon>
    </lineage>
</organism>
<feature type="transmembrane region" description="Helical" evidence="7">
    <location>
        <begin position="247"/>
        <end position="265"/>
    </location>
</feature>
<dbReference type="Pfam" id="PF00069">
    <property type="entry name" value="Pkinase"/>
    <property type="match status" value="1"/>
</dbReference>
<dbReference type="GO" id="GO:0005524">
    <property type="term" value="F:ATP binding"/>
    <property type="evidence" value="ECO:0007669"/>
    <property type="project" value="UniProtKB-KW"/>
</dbReference>
<dbReference type="GO" id="GO:0005737">
    <property type="term" value="C:cytoplasm"/>
    <property type="evidence" value="ECO:0007669"/>
    <property type="project" value="TreeGrafter"/>
</dbReference>
<dbReference type="GO" id="GO:0004674">
    <property type="term" value="F:protein serine/threonine kinase activity"/>
    <property type="evidence" value="ECO:0007669"/>
    <property type="project" value="UniProtKB-KW"/>
</dbReference>
<evidence type="ECO:0000256" key="2">
    <source>
        <dbReference type="ARBA" id="ARBA00022527"/>
    </source>
</evidence>
<evidence type="ECO:0000313" key="9">
    <source>
        <dbReference type="EMBL" id="MCA9379376.1"/>
    </source>
</evidence>
<dbReference type="InterPro" id="IPR045269">
    <property type="entry name" value="Atg1-like"/>
</dbReference>
<dbReference type="InterPro" id="IPR011009">
    <property type="entry name" value="Kinase-like_dom_sf"/>
</dbReference>
<feature type="domain" description="Protein kinase" evidence="8">
    <location>
        <begin position="1"/>
        <end position="215"/>
    </location>
</feature>
<dbReference type="Gene3D" id="1.10.510.10">
    <property type="entry name" value="Transferase(Phosphotransferase) domain 1"/>
    <property type="match status" value="1"/>
</dbReference>
<dbReference type="EMBL" id="JAGQLI010000161">
    <property type="protein sequence ID" value="MCA9379376.1"/>
    <property type="molecule type" value="Genomic_DNA"/>
</dbReference>
<gene>
    <name evidence="9" type="ORF">KC640_03020</name>
</gene>
<comment type="caution">
    <text evidence="9">The sequence shown here is derived from an EMBL/GenBank/DDBJ whole genome shotgun (WGS) entry which is preliminary data.</text>
</comment>
<dbReference type="SMART" id="SM00220">
    <property type="entry name" value="S_TKc"/>
    <property type="match status" value="1"/>
</dbReference>
<keyword evidence="2 9" id="KW-0723">Serine/threonine-protein kinase</keyword>
<accession>A0A955I6G4</accession>
<evidence type="ECO:0000259" key="8">
    <source>
        <dbReference type="PROSITE" id="PS50011"/>
    </source>
</evidence>
<dbReference type="EC" id="2.7.11.1" evidence="1"/>
<evidence type="ECO:0000256" key="1">
    <source>
        <dbReference type="ARBA" id="ARBA00012513"/>
    </source>
</evidence>
<dbReference type="PROSITE" id="PS50011">
    <property type="entry name" value="PROTEIN_KINASE_DOM"/>
    <property type="match status" value="1"/>
</dbReference>
<keyword evidence="4" id="KW-0547">Nucleotide-binding</keyword>
<name>A0A955I6G4_9BACT</name>
<keyword evidence="7" id="KW-0472">Membrane</keyword>
<dbReference type="AlphaFoldDB" id="A0A955I6G4"/>
<reference evidence="9" key="2">
    <citation type="journal article" date="2021" name="Microbiome">
        <title>Successional dynamics and alternative stable states in a saline activated sludge microbial community over 9 years.</title>
        <authorList>
            <person name="Wang Y."/>
            <person name="Ye J."/>
            <person name="Ju F."/>
            <person name="Liu L."/>
            <person name="Boyd J.A."/>
            <person name="Deng Y."/>
            <person name="Parks D.H."/>
            <person name="Jiang X."/>
            <person name="Yin X."/>
            <person name="Woodcroft B.J."/>
            <person name="Tyson G.W."/>
            <person name="Hugenholtz P."/>
            <person name="Polz M.F."/>
            <person name="Zhang T."/>
        </authorList>
    </citation>
    <scope>NUCLEOTIDE SEQUENCE</scope>
    <source>
        <strain evidence="9">HKST-UBA12</strain>
    </source>
</reference>
<dbReference type="SUPFAM" id="SSF56112">
    <property type="entry name" value="Protein kinase-like (PK-like)"/>
    <property type="match status" value="1"/>
</dbReference>
<dbReference type="PANTHER" id="PTHR24348">
    <property type="entry name" value="SERINE/THREONINE-PROTEIN KINASE UNC-51-RELATED"/>
    <property type="match status" value="1"/>
</dbReference>
<keyword evidence="7" id="KW-0812">Transmembrane</keyword>
<evidence type="ECO:0000256" key="4">
    <source>
        <dbReference type="ARBA" id="ARBA00022741"/>
    </source>
</evidence>
<evidence type="ECO:0000256" key="3">
    <source>
        <dbReference type="ARBA" id="ARBA00022679"/>
    </source>
</evidence>
<evidence type="ECO:0000256" key="6">
    <source>
        <dbReference type="ARBA" id="ARBA00022840"/>
    </source>
</evidence>
<reference evidence="9" key="1">
    <citation type="submission" date="2020-04" db="EMBL/GenBank/DDBJ databases">
        <authorList>
            <person name="Zhang T."/>
        </authorList>
    </citation>
    <scope>NUCLEOTIDE SEQUENCE</scope>
    <source>
        <strain evidence="9">HKST-UBA12</strain>
    </source>
</reference>
<keyword evidence="3" id="KW-0808">Transferase</keyword>
<feature type="non-terminal residue" evidence="9">
    <location>
        <position position="1"/>
    </location>
</feature>
<protein>
    <recommendedName>
        <fullName evidence="1">non-specific serine/threonine protein kinase</fullName>
        <ecNumber evidence="1">2.7.11.1</ecNumber>
    </recommendedName>
</protein>
<keyword evidence="5 9" id="KW-0418">Kinase</keyword>